<feature type="domain" description="OmpR/PhoB-type" evidence="9">
    <location>
        <begin position="150"/>
        <end position="246"/>
    </location>
</feature>
<name>A0A7D9D1E5_9GAMM</name>
<accession>A0A7D9D1E5</accession>
<dbReference type="Pfam" id="PF00486">
    <property type="entry name" value="Trans_reg_C"/>
    <property type="match status" value="1"/>
</dbReference>
<organism evidence="10">
    <name type="scientific">uncultured Woeseiaceae bacterium</name>
    <dbReference type="NCBI Taxonomy" id="1983305"/>
    <lineage>
        <taxon>Bacteria</taxon>
        <taxon>Pseudomonadati</taxon>
        <taxon>Pseudomonadota</taxon>
        <taxon>Gammaproteobacteria</taxon>
        <taxon>Woeseiales</taxon>
        <taxon>Woeseiaceae</taxon>
        <taxon>environmental samples</taxon>
    </lineage>
</organism>
<evidence type="ECO:0000256" key="2">
    <source>
        <dbReference type="ARBA" id="ARBA00023012"/>
    </source>
</evidence>
<evidence type="ECO:0000259" key="9">
    <source>
        <dbReference type="PROSITE" id="PS51755"/>
    </source>
</evidence>
<dbReference type="GO" id="GO:0006355">
    <property type="term" value="P:regulation of DNA-templated transcription"/>
    <property type="evidence" value="ECO:0007669"/>
    <property type="project" value="InterPro"/>
</dbReference>
<keyword evidence="3" id="KW-0805">Transcription regulation</keyword>
<evidence type="ECO:0000256" key="5">
    <source>
        <dbReference type="ARBA" id="ARBA00023163"/>
    </source>
</evidence>
<dbReference type="InterPro" id="IPR039420">
    <property type="entry name" value="WalR-like"/>
</dbReference>
<sequence length="247" mass="28431">MHRWNVANCVFDKVGISMSKRIAIVEDEAAIRENYAAAFRREGYAVDLYEARKPAMEAFEARLPDLVVIDINLQDDIEGGFDLCRELRSRASDLPIIFLTARDSEFDAVSGLRLGADDYLTKDISLPHLMARVAALFRRLDAMRKPQGKENRINRGDLELDIDRMTVRWKDQPVGLTLTEFWMIHALARYPGHVKSRQQLMDAAQAVLDDNTITSHIKRIRRKFIVIDPDFDTIETVYGMGYRWLVD</sequence>
<dbReference type="GO" id="GO:0032993">
    <property type="term" value="C:protein-DNA complex"/>
    <property type="evidence" value="ECO:0007669"/>
    <property type="project" value="TreeGrafter"/>
</dbReference>
<dbReference type="InterPro" id="IPR001867">
    <property type="entry name" value="OmpR/PhoB-type_DNA-bd"/>
</dbReference>
<dbReference type="InterPro" id="IPR036388">
    <property type="entry name" value="WH-like_DNA-bd_sf"/>
</dbReference>
<dbReference type="PROSITE" id="PS50110">
    <property type="entry name" value="RESPONSE_REGULATORY"/>
    <property type="match status" value="1"/>
</dbReference>
<dbReference type="Gene3D" id="3.40.50.2300">
    <property type="match status" value="1"/>
</dbReference>
<dbReference type="InterPro" id="IPR001789">
    <property type="entry name" value="Sig_transdc_resp-reg_receiver"/>
</dbReference>
<dbReference type="SMART" id="SM00862">
    <property type="entry name" value="Trans_reg_C"/>
    <property type="match status" value="1"/>
</dbReference>
<evidence type="ECO:0000259" key="8">
    <source>
        <dbReference type="PROSITE" id="PS50110"/>
    </source>
</evidence>
<dbReference type="GO" id="GO:0000976">
    <property type="term" value="F:transcription cis-regulatory region binding"/>
    <property type="evidence" value="ECO:0007669"/>
    <property type="project" value="TreeGrafter"/>
</dbReference>
<reference evidence="10" key="1">
    <citation type="submission" date="2019-07" db="EMBL/GenBank/DDBJ databases">
        <authorList>
            <person name="Weber M."/>
            <person name="Kostadinov I."/>
            <person name="Kostadinov D I."/>
        </authorList>
    </citation>
    <scope>NUCLEOTIDE SEQUENCE</scope>
    <source>
        <strain evidence="10">Gfbio:sag-sample-m06:053724c1-46a9-4a36-b237-ea2bf867836b</strain>
    </source>
</reference>
<evidence type="ECO:0000256" key="7">
    <source>
        <dbReference type="PROSITE-ProRule" id="PRU01091"/>
    </source>
</evidence>
<dbReference type="GO" id="GO:0005829">
    <property type="term" value="C:cytosol"/>
    <property type="evidence" value="ECO:0007669"/>
    <property type="project" value="TreeGrafter"/>
</dbReference>
<feature type="domain" description="Response regulatory" evidence="8">
    <location>
        <begin position="21"/>
        <end position="137"/>
    </location>
</feature>
<keyword evidence="1 6" id="KW-0597">Phosphoprotein</keyword>
<feature type="DNA-binding region" description="OmpR/PhoB-type" evidence="7">
    <location>
        <begin position="150"/>
        <end position="246"/>
    </location>
</feature>
<dbReference type="NCBIfam" id="TIGR03787">
    <property type="entry name" value="marine_sort_RR"/>
    <property type="match status" value="1"/>
</dbReference>
<gene>
    <name evidence="10" type="primary">chvI</name>
    <name evidence="10" type="ORF">JTBM06_V1_20006</name>
</gene>
<dbReference type="SUPFAM" id="SSF52172">
    <property type="entry name" value="CheY-like"/>
    <property type="match status" value="1"/>
</dbReference>
<dbReference type="GO" id="GO:0000156">
    <property type="term" value="F:phosphorelay response regulator activity"/>
    <property type="evidence" value="ECO:0007669"/>
    <property type="project" value="TreeGrafter"/>
</dbReference>
<dbReference type="InterPro" id="IPR022305">
    <property type="entry name" value="Response_regulator"/>
</dbReference>
<dbReference type="Gene3D" id="6.10.250.690">
    <property type="match status" value="1"/>
</dbReference>
<dbReference type="PANTHER" id="PTHR48111">
    <property type="entry name" value="REGULATOR OF RPOS"/>
    <property type="match status" value="1"/>
</dbReference>
<evidence type="ECO:0000256" key="3">
    <source>
        <dbReference type="ARBA" id="ARBA00023015"/>
    </source>
</evidence>
<evidence type="ECO:0000256" key="1">
    <source>
        <dbReference type="ARBA" id="ARBA00022553"/>
    </source>
</evidence>
<feature type="modified residue" description="4-aspartylphosphate" evidence="6">
    <location>
        <position position="70"/>
    </location>
</feature>
<evidence type="ECO:0000313" key="10">
    <source>
        <dbReference type="EMBL" id="VUX55382.1"/>
    </source>
</evidence>
<evidence type="ECO:0000256" key="6">
    <source>
        <dbReference type="PROSITE-ProRule" id="PRU00169"/>
    </source>
</evidence>
<dbReference type="AlphaFoldDB" id="A0A7D9D1E5"/>
<dbReference type="PROSITE" id="PS51755">
    <property type="entry name" value="OMPR_PHOB"/>
    <property type="match status" value="1"/>
</dbReference>
<keyword evidence="2" id="KW-0902">Two-component regulatory system</keyword>
<proteinExistence type="predicted"/>
<dbReference type="Pfam" id="PF00072">
    <property type="entry name" value="Response_reg"/>
    <property type="match status" value="1"/>
</dbReference>
<evidence type="ECO:0000256" key="4">
    <source>
        <dbReference type="ARBA" id="ARBA00023125"/>
    </source>
</evidence>
<dbReference type="CDD" id="cd17574">
    <property type="entry name" value="REC_OmpR"/>
    <property type="match status" value="1"/>
</dbReference>
<dbReference type="PANTHER" id="PTHR48111:SF21">
    <property type="entry name" value="DNA-BINDING DUAL MASTER TRANSCRIPTIONAL REGULATOR RPAA"/>
    <property type="match status" value="1"/>
</dbReference>
<keyword evidence="5" id="KW-0804">Transcription</keyword>
<keyword evidence="4 7" id="KW-0238">DNA-binding</keyword>
<dbReference type="SMART" id="SM00448">
    <property type="entry name" value="REC"/>
    <property type="match status" value="1"/>
</dbReference>
<dbReference type="CDD" id="cd00383">
    <property type="entry name" value="trans_reg_C"/>
    <property type="match status" value="1"/>
</dbReference>
<dbReference type="Gene3D" id="1.10.10.10">
    <property type="entry name" value="Winged helix-like DNA-binding domain superfamily/Winged helix DNA-binding domain"/>
    <property type="match status" value="1"/>
</dbReference>
<dbReference type="EMBL" id="LR633967">
    <property type="protein sequence ID" value="VUX55382.1"/>
    <property type="molecule type" value="Genomic_DNA"/>
</dbReference>
<protein>
    <submittedName>
        <fullName evidence="10">Transcriptional regulatory protein ChvI</fullName>
    </submittedName>
</protein>
<dbReference type="InterPro" id="IPR011006">
    <property type="entry name" value="CheY-like_superfamily"/>
</dbReference>